<keyword evidence="3" id="KW-0378">Hydrolase</keyword>
<dbReference type="InterPro" id="IPR036505">
    <property type="entry name" value="Amidase/PGRP_sf"/>
</dbReference>
<dbReference type="InterPro" id="IPR002502">
    <property type="entry name" value="Amidase_domain"/>
</dbReference>
<dbReference type="CDD" id="cd06583">
    <property type="entry name" value="PGRP"/>
    <property type="match status" value="1"/>
</dbReference>
<dbReference type="Gene3D" id="3.40.80.10">
    <property type="entry name" value="Peptidoglycan recognition protein-like"/>
    <property type="match status" value="1"/>
</dbReference>
<dbReference type="PANTHER" id="PTHR30417">
    <property type="entry name" value="N-ACETYLMURAMOYL-L-ALANINE AMIDASE AMID"/>
    <property type="match status" value="1"/>
</dbReference>
<dbReference type="RefSeq" id="WP_202834668.1">
    <property type="nucleotide sequence ID" value="NZ_JAETWB010000027.1"/>
</dbReference>
<dbReference type="Proteomes" id="UP000660885">
    <property type="component" value="Unassembled WGS sequence"/>
</dbReference>
<proteinExistence type="predicted"/>
<dbReference type="SUPFAM" id="SSF47090">
    <property type="entry name" value="PGBD-like"/>
    <property type="match status" value="1"/>
</dbReference>
<reference evidence="6 7" key="1">
    <citation type="submission" date="2021-01" db="EMBL/GenBank/DDBJ databases">
        <title>Belnapia mucosa sp. nov. and Belnapia arida sp. nov., isolated from the Tabernas Desert (Almeria, Spain).</title>
        <authorList>
            <person name="Molina-Menor E."/>
            <person name="Vidal-Verdu A."/>
            <person name="Calonge A."/>
            <person name="Satari L."/>
            <person name="Pereto J."/>
            <person name="Porcar M."/>
        </authorList>
    </citation>
    <scope>NUCLEOTIDE SEQUENCE [LARGE SCALE GENOMIC DNA]</scope>
    <source>
        <strain evidence="6 7">T18</strain>
    </source>
</reference>
<dbReference type="EMBL" id="JAETWB010000027">
    <property type="protein sequence ID" value="MBL6081448.1"/>
    <property type="molecule type" value="Genomic_DNA"/>
</dbReference>
<accession>A0ABS1U9T1</accession>
<dbReference type="SMART" id="SM00644">
    <property type="entry name" value="Ami_2"/>
    <property type="match status" value="1"/>
</dbReference>
<protein>
    <recommendedName>
        <fullName evidence="2">N-acetylmuramoyl-L-alanine amidase</fullName>
        <ecNumber evidence="2">3.5.1.28</ecNumber>
    </recommendedName>
</protein>
<comment type="catalytic activity">
    <reaction evidence="1">
        <text>Hydrolyzes the link between N-acetylmuramoyl residues and L-amino acid residues in certain cell-wall glycopeptides.</text>
        <dbReference type="EC" id="3.5.1.28"/>
    </reaction>
</comment>
<evidence type="ECO:0000256" key="4">
    <source>
        <dbReference type="ARBA" id="ARBA00023316"/>
    </source>
</evidence>
<dbReference type="InterPro" id="IPR051206">
    <property type="entry name" value="NAMLAA_amidase_2"/>
</dbReference>
<feature type="domain" description="N-acetylmuramoyl-L-alanine amidase" evidence="5">
    <location>
        <begin position="1"/>
        <end position="128"/>
    </location>
</feature>
<organism evidence="6 7">
    <name type="scientific">Belnapia arida</name>
    <dbReference type="NCBI Taxonomy" id="2804533"/>
    <lineage>
        <taxon>Bacteria</taxon>
        <taxon>Pseudomonadati</taxon>
        <taxon>Pseudomonadota</taxon>
        <taxon>Alphaproteobacteria</taxon>
        <taxon>Acetobacterales</taxon>
        <taxon>Roseomonadaceae</taxon>
        <taxon>Belnapia</taxon>
    </lineage>
</organism>
<keyword evidence="4" id="KW-0961">Cell wall biogenesis/degradation</keyword>
<dbReference type="EC" id="3.5.1.28" evidence="2"/>
<evidence type="ECO:0000313" key="6">
    <source>
        <dbReference type="EMBL" id="MBL6081448.1"/>
    </source>
</evidence>
<sequence length="214" mass="23204">MPANILMLHYTGMQSGRAAIERLRDPVAKVSSHYVVEEDGTVLRLVPEERRAWHAGISHWRGRAALNDRSIGIEIVNPGHDWGYRPFPALQMAALCDLCLDILARHPVAPWDVVGHSDVAPDRKQDPGELFDWEGLAANGVGLWPAAEAEPVEAGPEALLAAIGYRSDLPLPVLLTAFQRRWRPEQVDGIADAGCLARLAAVAAMIPPAPPEAG</sequence>
<evidence type="ECO:0000313" key="7">
    <source>
        <dbReference type="Proteomes" id="UP000660885"/>
    </source>
</evidence>
<dbReference type="PANTHER" id="PTHR30417:SF1">
    <property type="entry name" value="N-ACETYLMURAMOYL-L-ALANINE AMIDASE AMID"/>
    <property type="match status" value="1"/>
</dbReference>
<dbReference type="Pfam" id="PF01510">
    <property type="entry name" value="Amidase_2"/>
    <property type="match status" value="1"/>
</dbReference>
<evidence type="ECO:0000256" key="3">
    <source>
        <dbReference type="ARBA" id="ARBA00022801"/>
    </source>
</evidence>
<evidence type="ECO:0000256" key="1">
    <source>
        <dbReference type="ARBA" id="ARBA00001561"/>
    </source>
</evidence>
<comment type="caution">
    <text evidence="6">The sequence shown here is derived from an EMBL/GenBank/DDBJ whole genome shotgun (WGS) entry which is preliminary data.</text>
</comment>
<dbReference type="InterPro" id="IPR036365">
    <property type="entry name" value="PGBD-like_sf"/>
</dbReference>
<gene>
    <name evidence="6" type="ORF">JMJ56_25990</name>
</gene>
<evidence type="ECO:0000256" key="2">
    <source>
        <dbReference type="ARBA" id="ARBA00011901"/>
    </source>
</evidence>
<name>A0ABS1U9T1_9PROT</name>
<evidence type="ECO:0000259" key="5">
    <source>
        <dbReference type="SMART" id="SM00644"/>
    </source>
</evidence>
<dbReference type="SUPFAM" id="SSF55846">
    <property type="entry name" value="N-acetylmuramoyl-L-alanine amidase-like"/>
    <property type="match status" value="1"/>
</dbReference>
<keyword evidence="7" id="KW-1185">Reference proteome</keyword>